<dbReference type="PANTHER" id="PTHR43637:SF2">
    <property type="entry name" value="PROTEIN GVPD 1"/>
    <property type="match status" value="1"/>
</dbReference>
<dbReference type="GO" id="GO:0005524">
    <property type="term" value="F:ATP binding"/>
    <property type="evidence" value="ECO:0007669"/>
    <property type="project" value="UniProtKB-KW"/>
</dbReference>
<dbReference type="AlphaFoldDB" id="A0AA37F8I0"/>
<evidence type="ECO:0000256" key="2">
    <source>
        <dbReference type="ARBA" id="ARBA00022840"/>
    </source>
</evidence>
<dbReference type="Pfam" id="PF07088">
    <property type="entry name" value="GvpD_P-loop"/>
    <property type="match status" value="1"/>
</dbReference>
<organism evidence="5 6">
    <name type="scientific">Thermogymnomonas acidicola</name>
    <dbReference type="NCBI Taxonomy" id="399579"/>
    <lineage>
        <taxon>Archaea</taxon>
        <taxon>Methanobacteriati</taxon>
        <taxon>Thermoplasmatota</taxon>
        <taxon>Thermoplasmata</taxon>
        <taxon>Thermoplasmatales</taxon>
        <taxon>Thermogymnomonas</taxon>
    </lineage>
</organism>
<reference evidence="5" key="2">
    <citation type="submission" date="2022-09" db="EMBL/GenBank/DDBJ databases">
        <authorList>
            <person name="Sun Q."/>
            <person name="Ohkuma M."/>
        </authorList>
    </citation>
    <scope>NUCLEOTIDE SEQUENCE</scope>
    <source>
        <strain evidence="5">JCM 13583</strain>
    </source>
</reference>
<evidence type="ECO:0000313" key="6">
    <source>
        <dbReference type="Proteomes" id="UP000632195"/>
    </source>
</evidence>
<dbReference type="InterPro" id="IPR009788">
    <property type="entry name" value="GvpD_P-loop"/>
</dbReference>
<feature type="domain" description="GvpD P-loop" evidence="3">
    <location>
        <begin position="13"/>
        <end position="211"/>
    </location>
</feature>
<dbReference type="InterPro" id="IPR046777">
    <property type="entry name" value="GvpD_bR2"/>
</dbReference>
<gene>
    <name evidence="5" type="ORF">GCM10007108_00150</name>
</gene>
<comment type="caution">
    <text evidence="5">The sequence shown here is derived from an EMBL/GenBank/DDBJ whole genome shotgun (WGS) entry which is preliminary data.</text>
</comment>
<dbReference type="PANTHER" id="PTHR43637">
    <property type="entry name" value="UPF0273 PROTEIN TM_0370"/>
    <property type="match status" value="1"/>
</dbReference>
<name>A0AA37F8I0_9ARCH</name>
<proteinExistence type="predicted"/>
<dbReference type="Pfam" id="PF20440">
    <property type="entry name" value="GvpD_bR2"/>
    <property type="match status" value="1"/>
</dbReference>
<sequence length="481" mass="54327">MSEMAQQDLMGQLRAFFDQHFGKSLIIKGRPGAGKTTFALDFLDMMRSERPVYYLPARFEDRSVLKTFPWVSEARNVDTSVPLTRVCTESLGRLERMVEEGRFNPSSPNFSGLVVNIEEMLPEVKAMYHFVDQHIDSSPILLLDSIEALAEKYEMSDAAIFSLIYRDLVEGSNANLIVIIEARENQKLEYFADGVVSMDYSTGEGFVIRTATVEKLRGVSVGSSPQFLYSLNEGRFKSFTHVPIVYPAVRITPEEETGGEQFEVPIYGFEIEKLTESSSPSVPIGTLIMIHRESTSSQVDQVVNLIKNNIALGTVSAGRGVMDVTSSSYETSGVLVNCVDAEKMKNYVIAEKSKKNNPYIINLEGKSLIDDFPQEVLDFFMSYSERPDVYFFSTDFLSFVYGDSYYGDLVNLINDIRSTGIVILIADQDAYERLTHYANITIHIRDYHGFVLVHSRPDALYLSMPDYTQKGWPRLKLHMLV</sequence>
<dbReference type="InterPro" id="IPR027417">
    <property type="entry name" value="P-loop_NTPase"/>
</dbReference>
<evidence type="ECO:0000256" key="1">
    <source>
        <dbReference type="ARBA" id="ARBA00022741"/>
    </source>
</evidence>
<dbReference type="Proteomes" id="UP000632195">
    <property type="component" value="Unassembled WGS sequence"/>
</dbReference>
<accession>A0AA37F8I0</accession>
<dbReference type="SUPFAM" id="SSF52540">
    <property type="entry name" value="P-loop containing nucleoside triphosphate hydrolases"/>
    <property type="match status" value="1"/>
</dbReference>
<evidence type="ECO:0000259" key="3">
    <source>
        <dbReference type="Pfam" id="PF07088"/>
    </source>
</evidence>
<evidence type="ECO:0008006" key="7">
    <source>
        <dbReference type="Google" id="ProtNLM"/>
    </source>
</evidence>
<feature type="domain" description="GvpD basic region 2" evidence="4">
    <location>
        <begin position="304"/>
        <end position="434"/>
    </location>
</feature>
<keyword evidence="2" id="KW-0067">ATP-binding</keyword>
<keyword evidence="6" id="KW-1185">Reference proteome</keyword>
<reference evidence="5" key="1">
    <citation type="journal article" date="2014" name="Int. J. Syst. Evol. Microbiol.">
        <title>Complete genome sequence of Corynebacterium casei LMG S-19264T (=DSM 44701T), isolated from a smear-ripened cheese.</title>
        <authorList>
            <consortium name="US DOE Joint Genome Institute (JGI-PGF)"/>
            <person name="Walter F."/>
            <person name="Albersmeier A."/>
            <person name="Kalinowski J."/>
            <person name="Ruckert C."/>
        </authorList>
    </citation>
    <scope>NUCLEOTIDE SEQUENCE</scope>
    <source>
        <strain evidence="5">JCM 13583</strain>
    </source>
</reference>
<keyword evidence="1" id="KW-0547">Nucleotide-binding</keyword>
<dbReference type="Gene3D" id="3.40.50.300">
    <property type="entry name" value="P-loop containing nucleotide triphosphate hydrolases"/>
    <property type="match status" value="1"/>
</dbReference>
<dbReference type="EMBL" id="BMNY01000001">
    <property type="protein sequence ID" value="GGM65854.1"/>
    <property type="molecule type" value="Genomic_DNA"/>
</dbReference>
<protein>
    <recommendedName>
        <fullName evidence="7">AAA+ ATPase domain-containing protein</fullName>
    </recommendedName>
</protein>
<evidence type="ECO:0000313" key="5">
    <source>
        <dbReference type="EMBL" id="GGM65854.1"/>
    </source>
</evidence>
<evidence type="ECO:0000259" key="4">
    <source>
        <dbReference type="Pfam" id="PF20440"/>
    </source>
</evidence>